<feature type="compositionally biased region" description="Basic and acidic residues" evidence="1">
    <location>
        <begin position="78"/>
        <end position="89"/>
    </location>
</feature>
<evidence type="ECO:0000313" key="3">
    <source>
        <dbReference type="Proteomes" id="UP000299102"/>
    </source>
</evidence>
<dbReference type="OrthoDB" id="411871at2759"/>
<sequence length="162" mass="17940">MQISKNGPSDLQPSADAALDRESIWDGVYRIIRGTRKNREDILLIDASGQSCSPYDSAVLLANTFFLDDRVDSKNPFHTELRRRTDGSDRPPLTSDILSEMDPPFTGDELKIVLRAFNPKKAPGIDGFTSDICQAAILRNPGLFLAVANKCLRLGYFPGRGR</sequence>
<feature type="region of interest" description="Disordered" evidence="1">
    <location>
        <begin position="78"/>
        <end position="100"/>
    </location>
</feature>
<proteinExistence type="predicted"/>
<dbReference type="AlphaFoldDB" id="A0A4C1T810"/>
<evidence type="ECO:0000256" key="1">
    <source>
        <dbReference type="SAM" id="MobiDB-lite"/>
    </source>
</evidence>
<name>A0A4C1T810_EUMVA</name>
<protein>
    <submittedName>
        <fullName evidence="2">115 kDa protein in type-1 retrotransposable element R1DM</fullName>
    </submittedName>
</protein>
<organism evidence="2 3">
    <name type="scientific">Eumeta variegata</name>
    <name type="common">Bagworm moth</name>
    <name type="synonym">Eumeta japonica</name>
    <dbReference type="NCBI Taxonomy" id="151549"/>
    <lineage>
        <taxon>Eukaryota</taxon>
        <taxon>Metazoa</taxon>
        <taxon>Ecdysozoa</taxon>
        <taxon>Arthropoda</taxon>
        <taxon>Hexapoda</taxon>
        <taxon>Insecta</taxon>
        <taxon>Pterygota</taxon>
        <taxon>Neoptera</taxon>
        <taxon>Endopterygota</taxon>
        <taxon>Lepidoptera</taxon>
        <taxon>Glossata</taxon>
        <taxon>Ditrysia</taxon>
        <taxon>Tineoidea</taxon>
        <taxon>Psychidae</taxon>
        <taxon>Oiketicinae</taxon>
        <taxon>Eumeta</taxon>
    </lineage>
</organism>
<keyword evidence="3" id="KW-1185">Reference proteome</keyword>
<evidence type="ECO:0000313" key="2">
    <source>
        <dbReference type="EMBL" id="GBP10274.1"/>
    </source>
</evidence>
<accession>A0A4C1T810</accession>
<dbReference type="Proteomes" id="UP000299102">
    <property type="component" value="Unassembled WGS sequence"/>
</dbReference>
<reference evidence="2 3" key="1">
    <citation type="journal article" date="2019" name="Commun. Biol.">
        <title>The bagworm genome reveals a unique fibroin gene that provides high tensile strength.</title>
        <authorList>
            <person name="Kono N."/>
            <person name="Nakamura H."/>
            <person name="Ohtoshi R."/>
            <person name="Tomita M."/>
            <person name="Numata K."/>
            <person name="Arakawa K."/>
        </authorList>
    </citation>
    <scope>NUCLEOTIDE SEQUENCE [LARGE SCALE GENOMIC DNA]</scope>
</reference>
<dbReference type="EMBL" id="BGZK01000039">
    <property type="protein sequence ID" value="GBP10274.1"/>
    <property type="molecule type" value="Genomic_DNA"/>
</dbReference>
<comment type="caution">
    <text evidence="2">The sequence shown here is derived from an EMBL/GenBank/DDBJ whole genome shotgun (WGS) entry which is preliminary data.</text>
</comment>
<gene>
    <name evidence="2" type="ORF">EVAR_77659_1</name>
</gene>